<protein>
    <recommendedName>
        <fullName evidence="4">DUF4386 domain-containing protein</fullName>
    </recommendedName>
</protein>
<keyword evidence="1" id="KW-0472">Membrane</keyword>
<evidence type="ECO:0000256" key="1">
    <source>
        <dbReference type="SAM" id="Phobius"/>
    </source>
</evidence>
<evidence type="ECO:0008006" key="4">
    <source>
        <dbReference type="Google" id="ProtNLM"/>
    </source>
</evidence>
<dbReference type="Pfam" id="PF14329">
    <property type="entry name" value="DUF4386"/>
    <property type="match status" value="1"/>
</dbReference>
<organism evidence="2 3">
    <name type="scientific">Paenibacillus borealis</name>
    <dbReference type="NCBI Taxonomy" id="160799"/>
    <lineage>
        <taxon>Bacteria</taxon>
        <taxon>Bacillati</taxon>
        <taxon>Bacillota</taxon>
        <taxon>Bacilli</taxon>
        <taxon>Bacillales</taxon>
        <taxon>Paenibacillaceae</taxon>
        <taxon>Paenibacillus</taxon>
    </lineage>
</organism>
<feature type="transmembrane region" description="Helical" evidence="1">
    <location>
        <begin position="97"/>
        <end position="120"/>
    </location>
</feature>
<feature type="transmembrane region" description="Helical" evidence="1">
    <location>
        <begin position="64"/>
        <end position="85"/>
    </location>
</feature>
<feature type="transmembrane region" description="Helical" evidence="1">
    <location>
        <begin position="15"/>
        <end position="33"/>
    </location>
</feature>
<feature type="transmembrane region" description="Helical" evidence="1">
    <location>
        <begin position="205"/>
        <end position="230"/>
    </location>
</feature>
<name>A0ABX3HF18_PAEBO</name>
<proteinExistence type="predicted"/>
<keyword evidence="1" id="KW-0812">Transmembrane</keyword>
<evidence type="ECO:0000313" key="2">
    <source>
        <dbReference type="EMBL" id="OMD49112.1"/>
    </source>
</evidence>
<gene>
    <name evidence="2" type="ORF">BSK56_09800</name>
</gene>
<evidence type="ECO:0000313" key="3">
    <source>
        <dbReference type="Proteomes" id="UP000187412"/>
    </source>
</evidence>
<dbReference type="InterPro" id="IPR025495">
    <property type="entry name" value="DUF4386"/>
</dbReference>
<accession>A0ABX3HF18</accession>
<dbReference type="EMBL" id="MPTB01000010">
    <property type="protein sequence ID" value="OMD49112.1"/>
    <property type="molecule type" value="Genomic_DNA"/>
</dbReference>
<comment type="caution">
    <text evidence="2">The sequence shown here is derived from an EMBL/GenBank/DDBJ whole genome shotgun (WGS) entry which is preliminary data.</text>
</comment>
<feature type="transmembrane region" description="Helical" evidence="1">
    <location>
        <begin position="180"/>
        <end position="199"/>
    </location>
</feature>
<keyword evidence="3" id="KW-1185">Reference proteome</keyword>
<dbReference type="RefSeq" id="WP_076110355.1">
    <property type="nucleotide sequence ID" value="NZ_MPTB01000010.1"/>
</dbReference>
<feature type="transmembrane region" description="Helical" evidence="1">
    <location>
        <begin position="148"/>
        <end position="168"/>
    </location>
</feature>
<dbReference type="Proteomes" id="UP000187412">
    <property type="component" value="Unassembled WGS sequence"/>
</dbReference>
<sequence length="235" mass="25934">MTTPVKEGLELRKTALTAGISLIIMAIAAYFSYGYVHGSLVVQGDASATLNNLRSSNMLFRAEIFGWLLILICDIVVAWAFYLILKPIDKKLSLLGAWFRLIYSAILGIAILSLLLVMLLSSGADYLSLFTTGQLQGYVMLFLEAFELIWSAGLIIFGGHLMIVGYVAFRSDTIPKVIGILLLIAAAGYIIIHFCNSFLPQYDEFITILEFVFNVPMIVGELGFGIWLMIKSSPD</sequence>
<reference evidence="2 3" key="1">
    <citation type="submission" date="2016-10" db="EMBL/GenBank/DDBJ databases">
        <title>Paenibacillus species isolates.</title>
        <authorList>
            <person name="Beno S.M."/>
        </authorList>
    </citation>
    <scope>NUCLEOTIDE SEQUENCE [LARGE SCALE GENOMIC DNA]</scope>
    <source>
        <strain evidence="2 3">FSL H7-0744</strain>
    </source>
</reference>
<keyword evidence="1" id="KW-1133">Transmembrane helix</keyword>